<proteinExistence type="predicted"/>
<dbReference type="InterPro" id="IPR018392">
    <property type="entry name" value="LysM"/>
</dbReference>
<reference evidence="3 4" key="1">
    <citation type="submission" date="2019-08" db="EMBL/GenBank/DDBJ databases">
        <title>In-depth cultivation of the pig gut microbiome towards novel bacterial diversity and tailored functional studies.</title>
        <authorList>
            <person name="Wylensek D."/>
            <person name="Hitch T.C.A."/>
            <person name="Clavel T."/>
        </authorList>
    </citation>
    <scope>NUCLEOTIDE SEQUENCE [LARGE SCALE GENOMIC DNA]</scope>
    <source>
        <strain evidence="3 4">Oil-RF-744-WCA-WT-10</strain>
    </source>
</reference>
<dbReference type="PANTHER" id="PTHR33734:SF22">
    <property type="entry name" value="MEMBRANE-BOUND LYTIC MUREIN TRANSGLYCOSYLASE D"/>
    <property type="match status" value="1"/>
</dbReference>
<dbReference type="PANTHER" id="PTHR33734">
    <property type="entry name" value="LYSM DOMAIN-CONTAINING GPI-ANCHORED PROTEIN 2"/>
    <property type="match status" value="1"/>
</dbReference>
<name>A0A6L5X9V4_9BACT</name>
<feature type="chain" id="PRO_5026684787" evidence="1">
    <location>
        <begin position="22"/>
        <end position="658"/>
    </location>
</feature>
<dbReference type="Proteomes" id="UP000483362">
    <property type="component" value="Unassembled WGS sequence"/>
</dbReference>
<keyword evidence="4" id="KW-1185">Reference proteome</keyword>
<organism evidence="3 4">
    <name type="scientific">Sodaliphilus pleomorphus</name>
    <dbReference type="NCBI Taxonomy" id="2606626"/>
    <lineage>
        <taxon>Bacteria</taxon>
        <taxon>Pseudomonadati</taxon>
        <taxon>Bacteroidota</taxon>
        <taxon>Bacteroidia</taxon>
        <taxon>Bacteroidales</taxon>
        <taxon>Muribaculaceae</taxon>
        <taxon>Sodaliphilus</taxon>
    </lineage>
</organism>
<sequence>MNIRHFFLLVMLCLAAVVSTAAGLKLPVKKIAGESYYYYKVGGNETVDGIAKKIGVSAQDIIKFNPSAAQGVTKKQLLFFPVEAYKADVSIASQNVAVAPEVVKHIVKKSETLYGIAKLYDVSVDDLVAANPSSNSGVGEGDVLIIPQAGTRAGDAGIVYHTIQPGESMYSVSKQFNTTIETLLELNPGIYPNNFIVGDVIKIKPNSSHKIELKKNIKQFYTHTVKDGDTYRSLSTAYKVPVDELMAANPGQKRLKKGKVIYIPCKGTEIARVNSSKATVQELEQTYASKMGQVYKNVHKLKSDGDINIAIVLPFQLQKSERPRQADLYVDFYKGFLLAVDSLGNRVGKKVNVDVLDTQHNLNVTDSLLALDKMKNMDILIAPGEPKQLQRCNEFGKKHGVTIVNCFSPKNDDYTDNPRVLQVNSPTTYMTAAVNDWIDAKFKDYNVIFLDDPTNTEDKDIYTNIKEHITDSRKHCQVVSVVNMLDYATLSNYLDPGSSYLFIPTSGSKSFLAKIAPAVKQVKLKRFDCEVSMLGFPQYFNYLKEYKSTFQTIDTYLFSRFFIANENRARRIENQFIRKFGTKMISTTPCMGLMGFDLGAYLLTSLGKGDELNSNTPAYDGIQMDIDLKRVSNWGGLVNRCVELVHLYGTSMTESIIK</sequence>
<evidence type="ECO:0000313" key="3">
    <source>
        <dbReference type="EMBL" id="MSS17140.1"/>
    </source>
</evidence>
<feature type="signal peptide" evidence="1">
    <location>
        <begin position="1"/>
        <end position="21"/>
    </location>
</feature>
<dbReference type="Gene3D" id="3.40.50.2300">
    <property type="match status" value="1"/>
</dbReference>
<evidence type="ECO:0000313" key="4">
    <source>
        <dbReference type="Proteomes" id="UP000483362"/>
    </source>
</evidence>
<feature type="domain" description="LysM" evidence="2">
    <location>
        <begin position="103"/>
        <end position="146"/>
    </location>
</feature>
<dbReference type="Pfam" id="PF01476">
    <property type="entry name" value="LysM"/>
    <property type="match status" value="4"/>
</dbReference>
<dbReference type="SMART" id="SM00257">
    <property type="entry name" value="LysM"/>
    <property type="match status" value="4"/>
</dbReference>
<dbReference type="EMBL" id="VULT01000006">
    <property type="protein sequence ID" value="MSS17140.1"/>
    <property type="molecule type" value="Genomic_DNA"/>
</dbReference>
<dbReference type="Gene3D" id="3.10.350.10">
    <property type="entry name" value="LysM domain"/>
    <property type="match status" value="3"/>
</dbReference>
<dbReference type="InterPro" id="IPR036779">
    <property type="entry name" value="LysM_dom_sf"/>
</dbReference>
<protein>
    <submittedName>
        <fullName evidence="3">LysM peptidoglycan-binding domain-containing protein</fullName>
    </submittedName>
</protein>
<accession>A0A6L5X9V4</accession>
<dbReference type="PROSITE" id="PS51782">
    <property type="entry name" value="LYSM"/>
    <property type="match status" value="3"/>
</dbReference>
<dbReference type="SUPFAM" id="SSF54106">
    <property type="entry name" value="LysM domain"/>
    <property type="match status" value="4"/>
</dbReference>
<gene>
    <name evidence="3" type="ORF">FYJ29_05090</name>
</gene>
<feature type="domain" description="LysM" evidence="2">
    <location>
        <begin position="221"/>
        <end position="266"/>
    </location>
</feature>
<feature type="domain" description="LysM" evidence="2">
    <location>
        <begin position="159"/>
        <end position="203"/>
    </location>
</feature>
<dbReference type="CDD" id="cd00118">
    <property type="entry name" value="LysM"/>
    <property type="match status" value="4"/>
</dbReference>
<keyword evidence="1" id="KW-0732">Signal</keyword>
<evidence type="ECO:0000256" key="1">
    <source>
        <dbReference type="SAM" id="SignalP"/>
    </source>
</evidence>
<dbReference type="AlphaFoldDB" id="A0A6L5X9V4"/>
<dbReference type="RefSeq" id="WP_154326608.1">
    <property type="nucleotide sequence ID" value="NZ_CP045696.1"/>
</dbReference>
<comment type="caution">
    <text evidence="3">The sequence shown here is derived from an EMBL/GenBank/DDBJ whole genome shotgun (WGS) entry which is preliminary data.</text>
</comment>
<evidence type="ECO:0000259" key="2">
    <source>
        <dbReference type="PROSITE" id="PS51782"/>
    </source>
</evidence>